<proteinExistence type="predicted"/>
<keyword evidence="1" id="KW-1133">Transmembrane helix</keyword>
<reference evidence="2 3" key="1">
    <citation type="submission" date="2021-04" db="EMBL/GenBank/DDBJ databases">
        <authorList>
            <person name="Ivanova A."/>
        </authorList>
    </citation>
    <scope>NUCLEOTIDE SEQUENCE [LARGE SCALE GENOMIC DNA]</scope>
    <source>
        <strain evidence="2 3">G18</strain>
    </source>
</reference>
<sequence>MYWLLSLSQSADRANRAIAASIASRSSIVGLVLANAAAAWGFLTRRG</sequence>
<evidence type="ECO:0000256" key="1">
    <source>
        <dbReference type="SAM" id="Phobius"/>
    </source>
</evidence>
<accession>A0ABS5BJ60</accession>
<organism evidence="2 3">
    <name type="scientific">Gemmata palustris</name>
    <dbReference type="NCBI Taxonomy" id="2822762"/>
    <lineage>
        <taxon>Bacteria</taxon>
        <taxon>Pseudomonadati</taxon>
        <taxon>Planctomycetota</taxon>
        <taxon>Planctomycetia</taxon>
        <taxon>Gemmatales</taxon>
        <taxon>Gemmataceae</taxon>
        <taxon>Gemmata</taxon>
    </lineage>
</organism>
<dbReference type="RefSeq" id="WP_210651473.1">
    <property type="nucleotide sequence ID" value="NZ_JAGKQQ010000001.1"/>
</dbReference>
<gene>
    <name evidence="2" type="ORF">J8F10_00280</name>
</gene>
<protein>
    <submittedName>
        <fullName evidence="2">Uncharacterized protein</fullName>
    </submittedName>
</protein>
<dbReference type="EMBL" id="JAGKQQ010000001">
    <property type="protein sequence ID" value="MBP3953737.1"/>
    <property type="molecule type" value="Genomic_DNA"/>
</dbReference>
<keyword evidence="3" id="KW-1185">Reference proteome</keyword>
<keyword evidence="1" id="KW-0812">Transmembrane</keyword>
<evidence type="ECO:0000313" key="3">
    <source>
        <dbReference type="Proteomes" id="UP000676565"/>
    </source>
</evidence>
<evidence type="ECO:0000313" key="2">
    <source>
        <dbReference type="EMBL" id="MBP3953737.1"/>
    </source>
</evidence>
<dbReference type="Proteomes" id="UP000676565">
    <property type="component" value="Unassembled WGS sequence"/>
</dbReference>
<comment type="caution">
    <text evidence="2">The sequence shown here is derived from an EMBL/GenBank/DDBJ whole genome shotgun (WGS) entry which is preliminary data.</text>
</comment>
<feature type="transmembrane region" description="Helical" evidence="1">
    <location>
        <begin position="20"/>
        <end position="43"/>
    </location>
</feature>
<keyword evidence="1" id="KW-0472">Membrane</keyword>
<name>A0ABS5BJ60_9BACT</name>